<evidence type="ECO:0000313" key="2">
    <source>
        <dbReference type="EMBL" id="KAE9982603.1"/>
    </source>
</evidence>
<comment type="caution">
    <text evidence="2">The sequence shown here is derived from an EMBL/GenBank/DDBJ whole genome shotgun (WGS) entry which is preliminary data.</text>
</comment>
<dbReference type="EMBL" id="WNWQ01000040">
    <property type="protein sequence ID" value="KAE9982603.1"/>
    <property type="molecule type" value="Genomic_DNA"/>
</dbReference>
<proteinExistence type="predicted"/>
<dbReference type="AlphaFoldDB" id="A0A8H3V7K2"/>
<feature type="compositionally biased region" description="Acidic residues" evidence="1">
    <location>
        <begin position="78"/>
        <end position="90"/>
    </location>
</feature>
<reference evidence="2 3" key="1">
    <citation type="submission" date="2019-11" db="EMBL/GenBank/DDBJ databases">
        <title>Venturia inaequalis Genome Resource.</title>
        <authorList>
            <person name="Lichtner F.J."/>
        </authorList>
    </citation>
    <scope>NUCLEOTIDE SEQUENCE [LARGE SCALE GENOMIC DNA]</scope>
    <source>
        <strain evidence="2">Bline_iso_100314</strain>
    </source>
</reference>
<organism evidence="2 3">
    <name type="scientific">Venturia inaequalis</name>
    <name type="common">Apple scab fungus</name>
    <dbReference type="NCBI Taxonomy" id="5025"/>
    <lineage>
        <taxon>Eukaryota</taxon>
        <taxon>Fungi</taxon>
        <taxon>Dikarya</taxon>
        <taxon>Ascomycota</taxon>
        <taxon>Pezizomycotina</taxon>
        <taxon>Dothideomycetes</taxon>
        <taxon>Pleosporomycetidae</taxon>
        <taxon>Venturiales</taxon>
        <taxon>Venturiaceae</taxon>
        <taxon>Venturia</taxon>
    </lineage>
</organism>
<accession>A0A8H3V7K2</accession>
<evidence type="ECO:0000313" key="3">
    <source>
        <dbReference type="Proteomes" id="UP000433883"/>
    </source>
</evidence>
<feature type="region of interest" description="Disordered" evidence="1">
    <location>
        <begin position="39"/>
        <end position="153"/>
    </location>
</feature>
<protein>
    <submittedName>
        <fullName evidence="2">Uncharacterized protein</fullName>
    </submittedName>
</protein>
<gene>
    <name evidence="2" type="ORF">BLS_005740</name>
</gene>
<name>A0A8H3V7K2_VENIN</name>
<evidence type="ECO:0000256" key="1">
    <source>
        <dbReference type="SAM" id="MobiDB-lite"/>
    </source>
</evidence>
<feature type="compositionally biased region" description="Basic and acidic residues" evidence="1">
    <location>
        <begin position="42"/>
        <end position="53"/>
    </location>
</feature>
<dbReference type="Proteomes" id="UP000433883">
    <property type="component" value="Unassembled WGS sequence"/>
</dbReference>
<feature type="compositionally biased region" description="Polar residues" evidence="1">
    <location>
        <begin position="102"/>
        <end position="119"/>
    </location>
</feature>
<sequence length="276" mass="30888">MRAPSPISPVLARRNLSSDILTSEATFVSDQTAVDVYEDDNSDHVYADPESPSKHVRTRPPLRERASMASFSSSNADDLSDQENENEENDPVVHSFGPYGSNLLNQLGSFSHTSPLQPQQRKKKVLKAVSESPKRESPVLTKKVNPTPKKHIQESPVKNHVINQLAFSRIHAMPLSLIHSNLPTDLRTCIGSSVDEDEELTDSDLRRVLHAIPCVGEINRQGKDAAGKPLENEFYYVPEMDDNTMRRDAVLGGRGGTGLRSVRKNHKQYYWKKPRV</sequence>